<dbReference type="InterPro" id="IPR000073">
    <property type="entry name" value="AB_hydrolase_1"/>
</dbReference>
<dbReference type="InterPro" id="IPR000639">
    <property type="entry name" value="Epox_hydrolase-like"/>
</dbReference>
<dbReference type="Gene3D" id="3.40.50.1820">
    <property type="entry name" value="alpha/beta hydrolase"/>
    <property type="match status" value="1"/>
</dbReference>
<organism evidence="3 4">
    <name type="scientific">Autumnicola patrickiae</name>
    <dbReference type="NCBI Taxonomy" id="3075591"/>
    <lineage>
        <taxon>Bacteria</taxon>
        <taxon>Pseudomonadati</taxon>
        <taxon>Bacteroidota</taxon>
        <taxon>Flavobacteriia</taxon>
        <taxon>Flavobacteriales</taxon>
        <taxon>Flavobacteriaceae</taxon>
        <taxon>Autumnicola</taxon>
    </lineage>
</organism>
<dbReference type="PANTHER" id="PTHR43798">
    <property type="entry name" value="MONOACYLGLYCEROL LIPASE"/>
    <property type="match status" value="1"/>
</dbReference>
<evidence type="ECO:0000256" key="1">
    <source>
        <dbReference type="SAM" id="SignalP"/>
    </source>
</evidence>
<gene>
    <name evidence="3" type="ORF">RM549_00375</name>
</gene>
<feature type="domain" description="AB hydrolase-1" evidence="2">
    <location>
        <begin position="70"/>
        <end position="320"/>
    </location>
</feature>
<name>A0ABU3DWX2_9FLAO</name>
<dbReference type="RefSeq" id="WP_311679576.1">
    <property type="nucleotide sequence ID" value="NZ_JAVRHM010000001.1"/>
</dbReference>
<evidence type="ECO:0000259" key="2">
    <source>
        <dbReference type="Pfam" id="PF00561"/>
    </source>
</evidence>
<dbReference type="InterPro" id="IPR050266">
    <property type="entry name" value="AB_hydrolase_sf"/>
</dbReference>
<dbReference type="Proteomes" id="UP001261624">
    <property type="component" value="Unassembled WGS sequence"/>
</dbReference>
<proteinExistence type="predicted"/>
<feature type="chain" id="PRO_5045646668" evidence="1">
    <location>
        <begin position="21"/>
        <end position="334"/>
    </location>
</feature>
<dbReference type="GO" id="GO:0016787">
    <property type="term" value="F:hydrolase activity"/>
    <property type="evidence" value="ECO:0007669"/>
    <property type="project" value="UniProtKB-KW"/>
</dbReference>
<protein>
    <submittedName>
        <fullName evidence="3">Alpha/beta hydrolase</fullName>
    </submittedName>
</protein>
<dbReference type="EMBL" id="JAVRHM010000001">
    <property type="protein sequence ID" value="MDT0688223.1"/>
    <property type="molecule type" value="Genomic_DNA"/>
</dbReference>
<feature type="signal peptide" evidence="1">
    <location>
        <begin position="1"/>
        <end position="20"/>
    </location>
</feature>
<evidence type="ECO:0000313" key="3">
    <source>
        <dbReference type="EMBL" id="MDT0688223.1"/>
    </source>
</evidence>
<dbReference type="Pfam" id="PF00561">
    <property type="entry name" value="Abhydrolase_1"/>
    <property type="match status" value="1"/>
</dbReference>
<accession>A0ABU3DWX2</accession>
<keyword evidence="4" id="KW-1185">Reference proteome</keyword>
<dbReference type="InterPro" id="IPR029058">
    <property type="entry name" value="AB_hydrolase_fold"/>
</dbReference>
<reference evidence="3 4" key="1">
    <citation type="submission" date="2023-09" db="EMBL/GenBank/DDBJ databases">
        <authorList>
            <person name="Rey-Velasco X."/>
        </authorList>
    </citation>
    <scope>NUCLEOTIDE SEQUENCE [LARGE SCALE GENOMIC DNA]</scope>
    <source>
        <strain evidence="3 4">F188</strain>
    </source>
</reference>
<keyword evidence="1" id="KW-0732">Signal</keyword>
<keyword evidence="3" id="KW-0378">Hydrolase</keyword>
<evidence type="ECO:0000313" key="4">
    <source>
        <dbReference type="Proteomes" id="UP001261624"/>
    </source>
</evidence>
<dbReference type="SUPFAM" id="SSF53474">
    <property type="entry name" value="alpha/beta-Hydrolases"/>
    <property type="match status" value="1"/>
</dbReference>
<dbReference type="PANTHER" id="PTHR43798:SF33">
    <property type="entry name" value="HYDROLASE, PUTATIVE (AFU_ORTHOLOGUE AFUA_2G14860)-RELATED"/>
    <property type="match status" value="1"/>
</dbReference>
<dbReference type="PRINTS" id="PR00412">
    <property type="entry name" value="EPOXHYDRLASE"/>
</dbReference>
<dbReference type="PRINTS" id="PR00111">
    <property type="entry name" value="ABHYDROLASE"/>
</dbReference>
<sequence length="334" mass="38516">MLKKYFILLFAVLTLLPVNSQETKGLQELDLRLTNYDYPFAVDFFEVNAQQEIFEMAYMFIEAENPNGETIMLLHGKNFNGAYWETTIEALSSEGFNVLVPDQIGFGKSSKPNHFQYTFQQLALNTKNLVDSLDIEKLSVIGHSMGGMLATRFALMYPETTEKLILVNPIGLEDWKLKIPYQSVNDWYEQELKKDYEAIKSYQKESYYAGDWNEDYAEWAKLLAGWTLNENYPFIAWNAALTYDMILTQPVVYEFSKIEVPTLLIIGTRDRTALGKNLVSEEVKATMGLYDQLGEETRDKIPNAKLVELEDVGHLPHIEAFDRFINPLLDYLQE</sequence>
<comment type="caution">
    <text evidence="3">The sequence shown here is derived from an EMBL/GenBank/DDBJ whole genome shotgun (WGS) entry which is preliminary data.</text>
</comment>